<dbReference type="EC" id="2.7.1.40" evidence="7 18"/>
<evidence type="ECO:0000256" key="8">
    <source>
        <dbReference type="ARBA" id="ARBA00022490"/>
    </source>
</evidence>
<evidence type="ECO:0000256" key="11">
    <source>
        <dbReference type="ARBA" id="ARBA00022741"/>
    </source>
</evidence>
<evidence type="ECO:0000256" key="3">
    <source>
        <dbReference type="ARBA" id="ARBA00004496"/>
    </source>
</evidence>
<comment type="subunit">
    <text evidence="6">Homotetramer.</text>
</comment>
<dbReference type="NCBIfam" id="NF004978">
    <property type="entry name" value="PRK06354.1"/>
    <property type="match status" value="1"/>
</dbReference>
<comment type="subcellular location">
    <subcellularLocation>
        <location evidence="3">Cytoplasm</location>
    </subcellularLocation>
</comment>
<evidence type="ECO:0000256" key="18">
    <source>
        <dbReference type="RuleBase" id="RU000504"/>
    </source>
</evidence>
<evidence type="ECO:0000313" key="22">
    <source>
        <dbReference type="Proteomes" id="UP000541444"/>
    </source>
</evidence>
<keyword evidence="22" id="KW-1185">Reference proteome</keyword>
<dbReference type="InterPro" id="IPR015806">
    <property type="entry name" value="Pyrv_Knase_insert_dom_sf"/>
</dbReference>
<dbReference type="InterPro" id="IPR015793">
    <property type="entry name" value="Pyrv_Knase_brl"/>
</dbReference>
<evidence type="ECO:0000256" key="9">
    <source>
        <dbReference type="ARBA" id="ARBA00022679"/>
    </source>
</evidence>
<evidence type="ECO:0000256" key="6">
    <source>
        <dbReference type="ARBA" id="ARBA00011881"/>
    </source>
</evidence>
<comment type="catalytic activity">
    <reaction evidence="17 18">
        <text>pyruvate + ATP = phosphoenolpyruvate + ADP + H(+)</text>
        <dbReference type="Rhea" id="RHEA:18157"/>
        <dbReference type="ChEBI" id="CHEBI:15361"/>
        <dbReference type="ChEBI" id="CHEBI:15378"/>
        <dbReference type="ChEBI" id="CHEBI:30616"/>
        <dbReference type="ChEBI" id="CHEBI:58702"/>
        <dbReference type="ChEBI" id="CHEBI:456216"/>
        <dbReference type="EC" id="2.7.1.40"/>
    </reaction>
</comment>
<evidence type="ECO:0000256" key="1">
    <source>
        <dbReference type="ARBA" id="ARBA00001946"/>
    </source>
</evidence>
<dbReference type="UniPathway" id="UPA00109">
    <property type="reaction ID" value="UER00188"/>
</dbReference>
<comment type="cofactor">
    <cofactor evidence="2">
        <name>K(+)</name>
        <dbReference type="ChEBI" id="CHEBI:29103"/>
    </cofactor>
</comment>
<evidence type="ECO:0000256" key="14">
    <source>
        <dbReference type="ARBA" id="ARBA00022842"/>
    </source>
</evidence>
<feature type="domain" description="Pyruvate kinase barrel" evidence="19">
    <location>
        <begin position="14"/>
        <end position="338"/>
    </location>
</feature>
<dbReference type="InterPro" id="IPR015795">
    <property type="entry name" value="Pyrv_Knase_C"/>
</dbReference>
<dbReference type="SUPFAM" id="SSF52935">
    <property type="entry name" value="PK C-terminal domain-like"/>
    <property type="match status" value="1"/>
</dbReference>
<keyword evidence="11" id="KW-0547">Nucleotide-binding</keyword>
<feature type="domain" description="Pyruvate kinase C-terminal" evidence="20">
    <location>
        <begin position="373"/>
        <end position="494"/>
    </location>
</feature>
<comment type="similarity">
    <text evidence="5 18">Belongs to the pyruvate kinase family.</text>
</comment>
<dbReference type="InterPro" id="IPR015813">
    <property type="entry name" value="Pyrv/PenolPyrv_kinase-like_dom"/>
</dbReference>
<dbReference type="NCBIfam" id="NF004491">
    <property type="entry name" value="PRK05826.1"/>
    <property type="match status" value="1"/>
</dbReference>
<dbReference type="InterPro" id="IPR018209">
    <property type="entry name" value="Pyrv_Knase_AS"/>
</dbReference>
<accession>A0A7J7NKZ5</accession>
<evidence type="ECO:0000256" key="16">
    <source>
        <dbReference type="ARBA" id="ARBA00023317"/>
    </source>
</evidence>
<evidence type="ECO:0000256" key="2">
    <source>
        <dbReference type="ARBA" id="ARBA00001958"/>
    </source>
</evidence>
<dbReference type="CDD" id="cd00288">
    <property type="entry name" value="Pyruvate_Kinase"/>
    <property type="match status" value="1"/>
</dbReference>
<keyword evidence="15 18" id="KW-0324">Glycolysis</keyword>
<name>A0A7J7NKZ5_9MAGN</name>
<sequence>MANYGGGVAEARPKTKIVCTLGPASRSIPMVEKLLVAGMNVARFNFSHGSHEYHQETLENLKVAMENTGILCAVMLDTKGPEIRTGFLKDSKAIRLEKGGEITISTDYNIKGDETMISMSYKKLAEDVKPGMVILCADGTITLTVLSCDKEKGMVRCRCENSAVLGERKNVNLPGVIVDLPTLTEKDKEDILQWGVPNKIDMIALSFVRKGSDLVEVRKLLGKHAKNILLMSKIENQEGVANFDEILANSDAFMVARGDLGMEIPIEKIFLAQKVMIYKCNIQGKPVVTATQMLESMIKSPRPTRAEATDVANAVLDGTDCVMLSGETAAGAYPELAVQTMAKICKEAESTIDYGAVFKGVMEAAPVPMSPLESLASSAVRTANSARAVLILVLTRGGSTAKLVAKYRPSMPILSVVVPEITTDSSFNITCSDEAPARHSLIFRGLVPVLSVGSGKSSDAESTEEALQSALRHAKDKGLCKVGDSVVALHRAGSASVIKILTVK</sequence>
<dbReference type="GO" id="GO:0030955">
    <property type="term" value="F:potassium ion binding"/>
    <property type="evidence" value="ECO:0007669"/>
    <property type="project" value="InterPro"/>
</dbReference>
<dbReference type="Gene3D" id="3.20.20.60">
    <property type="entry name" value="Phosphoenolpyruvate-binding domains"/>
    <property type="match status" value="1"/>
</dbReference>
<dbReference type="Pfam" id="PF02887">
    <property type="entry name" value="PK_C"/>
    <property type="match status" value="1"/>
</dbReference>
<evidence type="ECO:0000256" key="4">
    <source>
        <dbReference type="ARBA" id="ARBA00004997"/>
    </source>
</evidence>
<dbReference type="InterPro" id="IPR040442">
    <property type="entry name" value="Pyrv_kinase-like_dom_sf"/>
</dbReference>
<keyword evidence="9 18" id="KW-0808">Transferase</keyword>
<dbReference type="FunFam" id="2.40.33.10:FF:000001">
    <property type="entry name" value="Pyruvate kinase"/>
    <property type="match status" value="1"/>
</dbReference>
<keyword evidence="16" id="KW-0670">Pyruvate</keyword>
<dbReference type="PANTHER" id="PTHR11817">
    <property type="entry name" value="PYRUVATE KINASE"/>
    <property type="match status" value="1"/>
</dbReference>
<evidence type="ECO:0000256" key="12">
    <source>
        <dbReference type="ARBA" id="ARBA00022777"/>
    </source>
</evidence>
<dbReference type="PROSITE" id="PS00110">
    <property type="entry name" value="PYRUVATE_KINASE"/>
    <property type="match status" value="1"/>
</dbReference>
<dbReference type="FunFam" id="3.20.20.60:FF:000001">
    <property type="entry name" value="Pyruvate kinase"/>
    <property type="match status" value="1"/>
</dbReference>
<dbReference type="NCBIfam" id="TIGR01064">
    <property type="entry name" value="pyruv_kin"/>
    <property type="match status" value="1"/>
</dbReference>
<evidence type="ECO:0000259" key="20">
    <source>
        <dbReference type="Pfam" id="PF02887"/>
    </source>
</evidence>
<proteinExistence type="inferred from homology"/>
<dbReference type="InterPro" id="IPR011037">
    <property type="entry name" value="Pyrv_Knase-like_insert_dom_sf"/>
</dbReference>
<evidence type="ECO:0000256" key="7">
    <source>
        <dbReference type="ARBA" id="ARBA00012142"/>
    </source>
</evidence>
<evidence type="ECO:0000256" key="17">
    <source>
        <dbReference type="ARBA" id="ARBA00048152"/>
    </source>
</evidence>
<evidence type="ECO:0000256" key="13">
    <source>
        <dbReference type="ARBA" id="ARBA00022840"/>
    </source>
</evidence>
<dbReference type="GO" id="GO:0004743">
    <property type="term" value="F:pyruvate kinase activity"/>
    <property type="evidence" value="ECO:0007669"/>
    <property type="project" value="UniProtKB-EC"/>
</dbReference>
<dbReference type="PRINTS" id="PR01050">
    <property type="entry name" value="PYRUVTKNASE"/>
</dbReference>
<comment type="cofactor">
    <cofactor evidence="1">
        <name>Mg(2+)</name>
        <dbReference type="ChEBI" id="CHEBI:18420"/>
    </cofactor>
</comment>
<dbReference type="SUPFAM" id="SSF51621">
    <property type="entry name" value="Phosphoenolpyruvate/pyruvate domain"/>
    <property type="match status" value="1"/>
</dbReference>
<evidence type="ECO:0000259" key="19">
    <source>
        <dbReference type="Pfam" id="PF00224"/>
    </source>
</evidence>
<protein>
    <recommendedName>
        <fullName evidence="7 18">Pyruvate kinase</fullName>
        <ecNumber evidence="7 18">2.7.1.40</ecNumber>
    </recommendedName>
</protein>
<dbReference type="InterPro" id="IPR001697">
    <property type="entry name" value="Pyr_Knase"/>
</dbReference>
<comment type="caution">
    <text evidence="21">The sequence shown here is derived from an EMBL/GenBank/DDBJ whole genome shotgun (WGS) entry which is preliminary data.</text>
</comment>
<dbReference type="Gene3D" id="2.40.33.10">
    <property type="entry name" value="PK beta-barrel domain-like"/>
    <property type="match status" value="1"/>
</dbReference>
<dbReference type="OrthoDB" id="108365at2759"/>
<dbReference type="GO" id="GO:0016301">
    <property type="term" value="F:kinase activity"/>
    <property type="evidence" value="ECO:0007669"/>
    <property type="project" value="UniProtKB-KW"/>
</dbReference>
<comment type="pathway">
    <text evidence="4 18">Carbohydrate degradation; glycolysis; pyruvate from D-glyceraldehyde 3-phosphate: step 5/5.</text>
</comment>
<dbReference type="GO" id="GO:0005737">
    <property type="term" value="C:cytoplasm"/>
    <property type="evidence" value="ECO:0007669"/>
    <property type="project" value="UniProtKB-SubCell"/>
</dbReference>
<dbReference type="Proteomes" id="UP000541444">
    <property type="component" value="Unassembled WGS sequence"/>
</dbReference>
<evidence type="ECO:0000256" key="15">
    <source>
        <dbReference type="ARBA" id="ARBA00023152"/>
    </source>
</evidence>
<dbReference type="Gene3D" id="3.40.1380.20">
    <property type="entry name" value="Pyruvate kinase, C-terminal domain"/>
    <property type="match status" value="1"/>
</dbReference>
<dbReference type="GO" id="GO:0005524">
    <property type="term" value="F:ATP binding"/>
    <property type="evidence" value="ECO:0007669"/>
    <property type="project" value="UniProtKB-KW"/>
</dbReference>
<keyword evidence="8" id="KW-0963">Cytoplasm</keyword>
<evidence type="ECO:0000313" key="21">
    <source>
        <dbReference type="EMBL" id="KAF6167786.1"/>
    </source>
</evidence>
<keyword evidence="10" id="KW-0479">Metal-binding</keyword>
<dbReference type="FunFam" id="3.40.1380.20:FF:000005">
    <property type="entry name" value="Pyruvate kinase"/>
    <property type="match status" value="1"/>
</dbReference>
<keyword evidence="14 18" id="KW-0460">Magnesium</keyword>
<dbReference type="SUPFAM" id="SSF50800">
    <property type="entry name" value="PK beta-barrel domain-like"/>
    <property type="match status" value="1"/>
</dbReference>
<reference evidence="21 22" key="1">
    <citation type="journal article" date="2020" name="IScience">
        <title>Genome Sequencing of the Endangered Kingdonia uniflora (Circaeasteraceae, Ranunculales) Reveals Potential Mechanisms of Evolutionary Specialization.</title>
        <authorList>
            <person name="Sun Y."/>
            <person name="Deng T."/>
            <person name="Zhang A."/>
            <person name="Moore M.J."/>
            <person name="Landis J.B."/>
            <person name="Lin N."/>
            <person name="Zhang H."/>
            <person name="Zhang X."/>
            <person name="Huang J."/>
            <person name="Zhang X."/>
            <person name="Sun H."/>
            <person name="Wang H."/>
        </authorList>
    </citation>
    <scope>NUCLEOTIDE SEQUENCE [LARGE SCALE GENOMIC DNA]</scope>
    <source>
        <strain evidence="21">TB1705</strain>
        <tissue evidence="21">Leaf</tissue>
    </source>
</reference>
<dbReference type="GO" id="GO:0006950">
    <property type="term" value="P:response to stress"/>
    <property type="evidence" value="ECO:0007669"/>
    <property type="project" value="UniProtKB-ARBA"/>
</dbReference>
<dbReference type="InterPro" id="IPR036918">
    <property type="entry name" value="Pyrv_Knase_C_sf"/>
</dbReference>
<dbReference type="AlphaFoldDB" id="A0A7J7NKZ5"/>
<gene>
    <name evidence="21" type="ORF">GIB67_027564</name>
</gene>
<evidence type="ECO:0000256" key="10">
    <source>
        <dbReference type="ARBA" id="ARBA00022723"/>
    </source>
</evidence>
<organism evidence="21 22">
    <name type="scientific">Kingdonia uniflora</name>
    <dbReference type="NCBI Taxonomy" id="39325"/>
    <lineage>
        <taxon>Eukaryota</taxon>
        <taxon>Viridiplantae</taxon>
        <taxon>Streptophyta</taxon>
        <taxon>Embryophyta</taxon>
        <taxon>Tracheophyta</taxon>
        <taxon>Spermatophyta</taxon>
        <taxon>Magnoliopsida</taxon>
        <taxon>Ranunculales</taxon>
        <taxon>Circaeasteraceae</taxon>
        <taxon>Kingdonia</taxon>
    </lineage>
</organism>
<keyword evidence="12 18" id="KW-0418">Kinase</keyword>
<dbReference type="EMBL" id="JACGCM010000715">
    <property type="protein sequence ID" value="KAF6167786.1"/>
    <property type="molecule type" value="Genomic_DNA"/>
</dbReference>
<dbReference type="Pfam" id="PF00224">
    <property type="entry name" value="PK"/>
    <property type="match status" value="1"/>
</dbReference>
<evidence type="ECO:0000256" key="5">
    <source>
        <dbReference type="ARBA" id="ARBA00008663"/>
    </source>
</evidence>
<dbReference type="GO" id="GO:0000287">
    <property type="term" value="F:magnesium ion binding"/>
    <property type="evidence" value="ECO:0007669"/>
    <property type="project" value="InterPro"/>
</dbReference>
<keyword evidence="13" id="KW-0067">ATP-binding</keyword>